<evidence type="ECO:0000256" key="1">
    <source>
        <dbReference type="ARBA" id="ARBA00023015"/>
    </source>
</evidence>
<dbReference type="InterPro" id="IPR029016">
    <property type="entry name" value="GAF-like_dom_sf"/>
</dbReference>
<feature type="domain" description="IclR-ED" evidence="5">
    <location>
        <begin position="68"/>
        <end position="252"/>
    </location>
</feature>
<dbReference type="GO" id="GO:0003700">
    <property type="term" value="F:DNA-binding transcription factor activity"/>
    <property type="evidence" value="ECO:0007669"/>
    <property type="project" value="TreeGrafter"/>
</dbReference>
<dbReference type="GO" id="GO:0003677">
    <property type="term" value="F:DNA binding"/>
    <property type="evidence" value="ECO:0007669"/>
    <property type="project" value="UniProtKB-KW"/>
</dbReference>
<dbReference type="EMBL" id="JAOPJZ010000002">
    <property type="protein sequence ID" value="MCU4751432.1"/>
    <property type="molecule type" value="Genomic_DNA"/>
</dbReference>
<evidence type="ECO:0000259" key="5">
    <source>
        <dbReference type="PROSITE" id="PS51078"/>
    </source>
</evidence>
<dbReference type="Pfam" id="PF01614">
    <property type="entry name" value="IclR_C"/>
    <property type="match status" value="1"/>
</dbReference>
<keyword evidence="3" id="KW-0804">Transcription</keyword>
<dbReference type="SUPFAM" id="SSF46785">
    <property type="entry name" value="Winged helix' DNA-binding domain"/>
    <property type="match status" value="1"/>
</dbReference>
<dbReference type="InterPro" id="IPR050707">
    <property type="entry name" value="HTH_MetabolicPath_Reg"/>
</dbReference>
<gene>
    <name evidence="6" type="ORF">OB919_05480</name>
</gene>
<dbReference type="RefSeq" id="WP_342807187.1">
    <property type="nucleotide sequence ID" value="NZ_JAOPJZ010000002.1"/>
</dbReference>
<dbReference type="Proteomes" id="UP001321047">
    <property type="component" value="Unassembled WGS sequence"/>
</dbReference>
<dbReference type="PROSITE" id="PS51078">
    <property type="entry name" value="ICLR_ED"/>
    <property type="match status" value="1"/>
</dbReference>
<comment type="caution">
    <text evidence="6">The sequence shown here is derived from an EMBL/GenBank/DDBJ whole genome shotgun (WGS) entry which is preliminary data.</text>
</comment>
<dbReference type="Pfam" id="PF09339">
    <property type="entry name" value="HTH_IclR"/>
    <property type="match status" value="1"/>
</dbReference>
<feature type="domain" description="HTH iclR-type" evidence="4">
    <location>
        <begin position="8"/>
        <end position="67"/>
    </location>
</feature>
<dbReference type="InterPro" id="IPR036388">
    <property type="entry name" value="WH-like_DNA-bd_sf"/>
</dbReference>
<keyword evidence="2" id="KW-0238">DNA-binding</keyword>
<dbReference type="InterPro" id="IPR014757">
    <property type="entry name" value="Tscrpt_reg_IclR_C"/>
</dbReference>
<reference evidence="6 7" key="1">
    <citation type="submission" date="2022-09" db="EMBL/GenBank/DDBJ databases">
        <title>Enrichment on poylsaccharides allowed isolation of novel metabolic and taxonomic groups of Haloarchaea.</title>
        <authorList>
            <person name="Sorokin D.Y."/>
            <person name="Elcheninov A.G."/>
            <person name="Khizhniak T.V."/>
            <person name="Kolganova T.V."/>
            <person name="Kublanov I.V."/>
        </authorList>
    </citation>
    <scope>NUCLEOTIDE SEQUENCE [LARGE SCALE GENOMIC DNA]</scope>
    <source>
        <strain evidence="6 7">AArc-curdl1</strain>
    </source>
</reference>
<dbReference type="InterPro" id="IPR036390">
    <property type="entry name" value="WH_DNA-bd_sf"/>
</dbReference>
<proteinExistence type="predicted"/>
<accession>A0AAP2Z6E3</accession>
<sequence length="253" mass="28205">METAKNPVRSVETTIEILDALKRLDGADLSVLADHLDLTKGTVHNHLCTLIEHGFVVRNDDHFDLGIRFFEFGEHIVNKKKVYKTAVPEVDNLSDETGELASLLIEEHGQGIYLHRAEGKQALTLDTRRGARVHLHQTALGKAILANLPKERVDEIIDYYQLPKATENTLTSRDQLFSELEDIREQGYAFDREERSKGIRCIAAPVITNDGTVHGAVSVAGPTSRMKGDYYEKTLPELVVNAANVISINTTYS</sequence>
<evidence type="ECO:0000256" key="2">
    <source>
        <dbReference type="ARBA" id="ARBA00023125"/>
    </source>
</evidence>
<keyword evidence="1" id="KW-0805">Transcription regulation</keyword>
<dbReference type="AlphaFoldDB" id="A0AAP2Z6E3"/>
<evidence type="ECO:0000313" key="6">
    <source>
        <dbReference type="EMBL" id="MCU4751432.1"/>
    </source>
</evidence>
<organism evidence="6 7">
    <name type="scientific">Natronosalvus hydrolyticus</name>
    <dbReference type="NCBI Taxonomy" id="2979988"/>
    <lineage>
        <taxon>Archaea</taxon>
        <taxon>Methanobacteriati</taxon>
        <taxon>Methanobacteriota</taxon>
        <taxon>Stenosarchaea group</taxon>
        <taxon>Halobacteria</taxon>
        <taxon>Halobacteriales</taxon>
        <taxon>Natrialbaceae</taxon>
        <taxon>Natronosalvus</taxon>
    </lineage>
</organism>
<dbReference type="SUPFAM" id="SSF55781">
    <property type="entry name" value="GAF domain-like"/>
    <property type="match status" value="1"/>
</dbReference>
<dbReference type="Gene3D" id="3.30.450.40">
    <property type="match status" value="1"/>
</dbReference>
<dbReference type="PROSITE" id="PS51077">
    <property type="entry name" value="HTH_ICLR"/>
    <property type="match status" value="1"/>
</dbReference>
<evidence type="ECO:0000259" key="4">
    <source>
        <dbReference type="PROSITE" id="PS51077"/>
    </source>
</evidence>
<name>A0AAP2Z6E3_9EURY</name>
<dbReference type="PANTHER" id="PTHR30136:SF35">
    <property type="entry name" value="HTH-TYPE TRANSCRIPTIONAL REGULATOR RV1719"/>
    <property type="match status" value="1"/>
</dbReference>
<evidence type="ECO:0000313" key="7">
    <source>
        <dbReference type="Proteomes" id="UP001321047"/>
    </source>
</evidence>
<protein>
    <submittedName>
        <fullName evidence="6">IclR family transcriptional regulator</fullName>
    </submittedName>
</protein>
<evidence type="ECO:0000256" key="3">
    <source>
        <dbReference type="ARBA" id="ARBA00023163"/>
    </source>
</evidence>
<keyword evidence="7" id="KW-1185">Reference proteome</keyword>
<dbReference type="SMART" id="SM00346">
    <property type="entry name" value="HTH_ICLR"/>
    <property type="match status" value="1"/>
</dbReference>
<dbReference type="GO" id="GO:0045892">
    <property type="term" value="P:negative regulation of DNA-templated transcription"/>
    <property type="evidence" value="ECO:0007669"/>
    <property type="project" value="TreeGrafter"/>
</dbReference>
<dbReference type="InterPro" id="IPR005471">
    <property type="entry name" value="Tscrpt_reg_IclR_N"/>
</dbReference>
<dbReference type="Gene3D" id="1.10.10.10">
    <property type="entry name" value="Winged helix-like DNA-binding domain superfamily/Winged helix DNA-binding domain"/>
    <property type="match status" value="1"/>
</dbReference>
<dbReference type="PANTHER" id="PTHR30136">
    <property type="entry name" value="HELIX-TURN-HELIX TRANSCRIPTIONAL REGULATOR, ICLR FAMILY"/>
    <property type="match status" value="1"/>
</dbReference>